<dbReference type="PANTHER" id="PTHR13043">
    <property type="entry name" value="EXOCYST COMPLEX COMPONENT SEC5"/>
    <property type="match status" value="1"/>
</dbReference>
<dbReference type="GO" id="GO:0015031">
    <property type="term" value="P:protein transport"/>
    <property type="evidence" value="ECO:0007669"/>
    <property type="project" value="UniProtKB-KW"/>
</dbReference>
<sequence length="805" mass="90090">MNFDDAAPYGLSSLAPEQWEEVDHATEGPLAGTGGTMEEQDPLGLRGRLSLPQDASKSFDPKLFIQVQHPDASFADLRLGIEHLERSIDARSEAVRILVEDNFDRFVAVKASSDVVYRDMKEGFLDDDDHGALTCDRADLVYLPVLDNAVKASKLRSTLGVFEKSKFLFNLPGQLLESINAGKYDQALRDYKKGLFLHRGGALMPGVKATTPDQIARQRRIFNKVWDSVEDVMRDMRRRLHVLLKDPNRSIEDQEKTLEMLIEIEGSDEPAWSYLDYQHEHIVDSVKSLYERANDAVKRAQREAASEPSSSSPYTDLLRRQLVQPTYTPNSVTRFWRVAKACMDGRYRKRDSSGALRASHRPAQACRQMAADIIKTYIVIIAQFFALSDVGVSSKKRLREQSIPSFVPAGTTVLAAGYYGEQIANAIGDCTTELVAIDVGKDASSSVKSFMESLRWRMEEMITTTWIRDAADFYLLEDWKPPVNEGILRGRTRFIYTMDDFQARVIKAARAVATGPATDDKPPPPASPVFQRKIREGIVESQTLLFEGIMRLSQLTAAEEHAVRVSGTKEKTPTTDAETRLLYILSAFHYQRKKAVPAIMNLAAKLLGPEAAGDETQLEDARARLEVRAFDMCVSLRADPMCKILSDAILHSGIDWLTCPAPTEVRGYMHRIILQLVEAHARVSNVNPILVNNVLKALVSRLAQTALESFKIIKRFGTGGMLTATVEIEYLQQSVEAYLNRGAKEAFGQTYEIISRGLRSNETPEALQRELASLQTIIRDTRRVTAVETIALRPTTSRNDSTGRR</sequence>
<evidence type="ECO:0000313" key="7">
    <source>
        <dbReference type="EMBL" id="EJT53240.1"/>
    </source>
</evidence>
<evidence type="ECO:0000256" key="2">
    <source>
        <dbReference type="ARBA" id="ARBA00022448"/>
    </source>
</evidence>
<dbReference type="GO" id="GO:0006893">
    <property type="term" value="P:Golgi to plasma membrane transport"/>
    <property type="evidence" value="ECO:0007669"/>
    <property type="project" value="UniProtKB-UniRule"/>
</dbReference>
<name>J8TZR8_TRIAS</name>
<dbReference type="GO" id="GO:0006887">
    <property type="term" value="P:exocytosis"/>
    <property type="evidence" value="ECO:0007669"/>
    <property type="project" value="UniProtKB-KW"/>
</dbReference>
<comment type="subunit">
    <text evidence="4">Component of the exocyst complex.</text>
</comment>
<feature type="domain" description="Exocyst complex component EXOC2/Sec5 N-terminal" evidence="6">
    <location>
        <begin position="55"/>
        <end position="789"/>
    </location>
</feature>
<dbReference type="RefSeq" id="XP_014184153.1">
    <property type="nucleotide sequence ID" value="XM_014328678.1"/>
</dbReference>
<feature type="region of interest" description="Disordered" evidence="5">
    <location>
        <begin position="15"/>
        <end position="50"/>
    </location>
</feature>
<dbReference type="OrthoDB" id="26242at2759"/>
<evidence type="ECO:0000313" key="8">
    <source>
        <dbReference type="Proteomes" id="UP000002748"/>
    </source>
</evidence>
<dbReference type="Pfam" id="PF15469">
    <property type="entry name" value="Sec5"/>
    <property type="match status" value="1"/>
</dbReference>
<gene>
    <name evidence="7" type="ORF">A1Q1_05203</name>
</gene>
<keyword evidence="2 4" id="KW-0813">Transport</keyword>
<comment type="similarity">
    <text evidence="1 4">Belongs to the SEC5 family.</text>
</comment>
<keyword evidence="3 4" id="KW-0268">Exocytosis</keyword>
<dbReference type="KEGG" id="tasa:A1Q1_05203"/>
<organism evidence="7 8">
    <name type="scientific">Trichosporon asahii var. asahii (strain ATCC 90039 / CBS 2479 / JCM 2466 / KCTC 7840 / NBRC 103889/ NCYC 2677 / UAMH 7654)</name>
    <name type="common">Yeast</name>
    <dbReference type="NCBI Taxonomy" id="1186058"/>
    <lineage>
        <taxon>Eukaryota</taxon>
        <taxon>Fungi</taxon>
        <taxon>Dikarya</taxon>
        <taxon>Basidiomycota</taxon>
        <taxon>Agaricomycotina</taxon>
        <taxon>Tremellomycetes</taxon>
        <taxon>Trichosporonales</taxon>
        <taxon>Trichosporonaceae</taxon>
        <taxon>Trichosporon</taxon>
    </lineage>
</organism>
<reference evidence="7 8" key="1">
    <citation type="journal article" date="2012" name="Eukaryot. Cell">
        <title>Draft genome sequence of CBS 2479, the standard type strain of Trichosporon asahii.</title>
        <authorList>
            <person name="Yang R.Y."/>
            <person name="Li H.T."/>
            <person name="Zhu H."/>
            <person name="Zhou G.P."/>
            <person name="Wang M."/>
            <person name="Wang L."/>
        </authorList>
    </citation>
    <scope>NUCLEOTIDE SEQUENCE [LARGE SCALE GENOMIC DNA]</scope>
    <source>
        <strain evidence="8">ATCC 90039 / CBS 2479 / JCM 2466 / KCTC 7840 / NCYC 2677 / UAMH 7654</strain>
    </source>
</reference>
<dbReference type="HOGENOM" id="CLU_324954_0_0_1"/>
<protein>
    <recommendedName>
        <fullName evidence="4">Exocyst complex component SEC5</fullName>
    </recommendedName>
</protein>
<evidence type="ECO:0000256" key="3">
    <source>
        <dbReference type="ARBA" id="ARBA00022483"/>
    </source>
</evidence>
<evidence type="ECO:0000256" key="5">
    <source>
        <dbReference type="SAM" id="MobiDB-lite"/>
    </source>
</evidence>
<dbReference type="PANTHER" id="PTHR13043:SF1">
    <property type="entry name" value="EXOCYST COMPLEX COMPONENT 2"/>
    <property type="match status" value="1"/>
</dbReference>
<evidence type="ECO:0000259" key="6">
    <source>
        <dbReference type="Pfam" id="PF15469"/>
    </source>
</evidence>
<accession>J8TZR8</accession>
<comment type="caution">
    <text evidence="7">The sequence shown here is derived from an EMBL/GenBank/DDBJ whole genome shotgun (WGS) entry which is preliminary data.</text>
</comment>
<evidence type="ECO:0000256" key="4">
    <source>
        <dbReference type="RuleBase" id="RU365069"/>
    </source>
</evidence>
<dbReference type="InterPro" id="IPR039481">
    <property type="entry name" value="EXOC2/Sec5_N_dom"/>
</dbReference>
<dbReference type="AlphaFoldDB" id="J8TZR8"/>
<comment type="function">
    <text evidence="4">Component of the exocyst complex involved in the docking of exocytic vesicles with fusion sites on the plasma membrane.</text>
</comment>
<dbReference type="EMBL" id="ALBS01000002">
    <property type="protein sequence ID" value="EJT53240.1"/>
    <property type="molecule type" value="Genomic_DNA"/>
</dbReference>
<dbReference type="GO" id="GO:0000145">
    <property type="term" value="C:exocyst"/>
    <property type="evidence" value="ECO:0007669"/>
    <property type="project" value="UniProtKB-UniRule"/>
</dbReference>
<evidence type="ECO:0000256" key="1">
    <source>
        <dbReference type="ARBA" id="ARBA00010578"/>
    </source>
</evidence>
<dbReference type="VEuPathDB" id="FungiDB:A1Q1_05203"/>
<dbReference type="Proteomes" id="UP000002748">
    <property type="component" value="Unassembled WGS sequence"/>
</dbReference>
<proteinExistence type="inferred from homology"/>
<dbReference type="GeneID" id="25988715"/>
<keyword evidence="4" id="KW-0653">Protein transport</keyword>
<dbReference type="InterPro" id="IPR029175">
    <property type="entry name" value="EXOC2/Sec5"/>
</dbReference>